<feature type="region of interest" description="Disordered" evidence="1">
    <location>
        <begin position="364"/>
        <end position="393"/>
    </location>
</feature>
<feature type="compositionally biased region" description="Basic and acidic residues" evidence="1">
    <location>
        <begin position="203"/>
        <end position="215"/>
    </location>
</feature>
<sequence>MASTGAQDTMEPSATVETLTVSTAVLSEHIFAVLSKNKHKLKVIIELKSMLELVNELMREEVLRQLGELKDDRHPRDRVEVGPMQQALIKAIGGGHAFGSVLAQARANAHIAVCRMLFAQEWPYVEPPVVDKPLGYVPPKKPSPEFLAPPPSLSAQEEMMHSLPYAVVEVIEGLRVMIDRKEEQIAIDKAREQQDLEASIASKQEESEMSRARGERLRRRNGGASAIATKVGDRGVVDNVAGQASDPATPKLKIKIKPACNAGSSSSTSESGQAVRLSTPKLKFKIKPASNAGSLSSASKSVLPSTGSQGATKTMAVNAKKTPAASEAETMSSSAMRASYGQPSFKLDCQRGDGCHPIVVEAGPGRRREQAQGSWHGDSSLEARRMDRSPGRSVDTIVGGLGPSMCGR</sequence>
<evidence type="ECO:0000313" key="3">
    <source>
        <dbReference type="Proteomes" id="UP001310594"/>
    </source>
</evidence>
<feature type="region of interest" description="Disordered" evidence="1">
    <location>
        <begin position="288"/>
        <end position="330"/>
    </location>
</feature>
<feature type="region of interest" description="Disordered" evidence="1">
    <location>
        <begin position="197"/>
        <end position="226"/>
    </location>
</feature>
<dbReference type="EMBL" id="JAVRQU010000018">
    <property type="protein sequence ID" value="KAK5693098.1"/>
    <property type="molecule type" value="Genomic_DNA"/>
</dbReference>
<evidence type="ECO:0000256" key="1">
    <source>
        <dbReference type="SAM" id="MobiDB-lite"/>
    </source>
</evidence>
<evidence type="ECO:0000313" key="2">
    <source>
        <dbReference type="EMBL" id="KAK5693098.1"/>
    </source>
</evidence>
<feature type="compositionally biased region" description="Basic and acidic residues" evidence="1">
    <location>
        <begin position="379"/>
        <end position="390"/>
    </location>
</feature>
<protein>
    <submittedName>
        <fullName evidence="2">Uncharacterized protein</fullName>
    </submittedName>
</protein>
<dbReference type="Proteomes" id="UP001310594">
    <property type="component" value="Unassembled WGS sequence"/>
</dbReference>
<comment type="caution">
    <text evidence="2">The sequence shown here is derived from an EMBL/GenBank/DDBJ whole genome shotgun (WGS) entry which is preliminary data.</text>
</comment>
<dbReference type="AlphaFoldDB" id="A0AAN7W3U0"/>
<organism evidence="2 3">
    <name type="scientific">Elasticomyces elasticus</name>
    <dbReference type="NCBI Taxonomy" id="574655"/>
    <lineage>
        <taxon>Eukaryota</taxon>
        <taxon>Fungi</taxon>
        <taxon>Dikarya</taxon>
        <taxon>Ascomycota</taxon>
        <taxon>Pezizomycotina</taxon>
        <taxon>Dothideomycetes</taxon>
        <taxon>Dothideomycetidae</taxon>
        <taxon>Mycosphaerellales</taxon>
        <taxon>Teratosphaeriaceae</taxon>
        <taxon>Elasticomyces</taxon>
    </lineage>
</organism>
<proteinExistence type="predicted"/>
<reference evidence="2" key="1">
    <citation type="submission" date="2023-08" db="EMBL/GenBank/DDBJ databases">
        <title>Black Yeasts Isolated from many extreme environments.</title>
        <authorList>
            <person name="Coleine C."/>
            <person name="Stajich J.E."/>
            <person name="Selbmann L."/>
        </authorList>
    </citation>
    <scope>NUCLEOTIDE SEQUENCE</scope>
    <source>
        <strain evidence="2">CCFEE 5810</strain>
    </source>
</reference>
<gene>
    <name evidence="2" type="ORF">LTR97_010574</name>
</gene>
<accession>A0AAN7W3U0</accession>
<name>A0AAN7W3U0_9PEZI</name>
<feature type="compositionally biased region" description="Low complexity" evidence="1">
    <location>
        <begin position="289"/>
        <end position="305"/>
    </location>
</feature>